<proteinExistence type="inferred from homology"/>
<comment type="caution">
    <text evidence="7">The sequence shown here is derived from an EMBL/GenBank/DDBJ whole genome shotgun (WGS) entry which is preliminary data.</text>
</comment>
<feature type="domain" description="Ribosomal RNA-processing protein 14 N-terminal" evidence="6">
    <location>
        <begin position="11"/>
        <end position="73"/>
    </location>
</feature>
<evidence type="ECO:0000256" key="2">
    <source>
        <dbReference type="ARBA" id="ARBA00005904"/>
    </source>
</evidence>
<organism evidence="7 8">
    <name type="scientific">Guyanagaster necrorhizus</name>
    <dbReference type="NCBI Taxonomy" id="856835"/>
    <lineage>
        <taxon>Eukaryota</taxon>
        <taxon>Fungi</taxon>
        <taxon>Dikarya</taxon>
        <taxon>Basidiomycota</taxon>
        <taxon>Agaricomycotina</taxon>
        <taxon>Agaricomycetes</taxon>
        <taxon>Agaricomycetidae</taxon>
        <taxon>Agaricales</taxon>
        <taxon>Marasmiineae</taxon>
        <taxon>Physalacriaceae</taxon>
        <taxon>Guyanagaster</taxon>
    </lineage>
</organism>
<dbReference type="EMBL" id="MU250527">
    <property type="protein sequence ID" value="KAG7449773.1"/>
    <property type="molecule type" value="Genomic_DNA"/>
</dbReference>
<feature type="region of interest" description="Disordered" evidence="4">
    <location>
        <begin position="40"/>
        <end position="143"/>
    </location>
</feature>
<dbReference type="Pfam" id="PF04935">
    <property type="entry name" value="SURF6"/>
    <property type="match status" value="1"/>
</dbReference>
<feature type="region of interest" description="Disordered" evidence="4">
    <location>
        <begin position="326"/>
        <end position="347"/>
    </location>
</feature>
<feature type="compositionally biased region" description="Basic and acidic residues" evidence="4">
    <location>
        <begin position="169"/>
        <end position="218"/>
    </location>
</feature>
<dbReference type="GO" id="GO:0003723">
    <property type="term" value="F:RNA binding"/>
    <property type="evidence" value="ECO:0007669"/>
    <property type="project" value="TreeGrafter"/>
</dbReference>
<dbReference type="Proteomes" id="UP000812287">
    <property type="component" value="Unassembled WGS sequence"/>
</dbReference>
<dbReference type="GO" id="GO:0042273">
    <property type="term" value="P:ribosomal large subunit biogenesis"/>
    <property type="evidence" value="ECO:0007669"/>
    <property type="project" value="TreeGrafter"/>
</dbReference>
<dbReference type="InterPro" id="IPR029190">
    <property type="entry name" value="Rrp14/SURF6_C"/>
</dbReference>
<dbReference type="Pfam" id="PF15459">
    <property type="entry name" value="RRP14"/>
    <property type="match status" value="1"/>
</dbReference>
<keyword evidence="3" id="KW-0539">Nucleus</keyword>
<dbReference type="PANTHER" id="PTHR14369:SF0">
    <property type="entry name" value="SURFEIT LOCUS PROTEIN 6"/>
    <property type="match status" value="1"/>
</dbReference>
<dbReference type="InterPro" id="IPR029188">
    <property type="entry name" value="Rrp14_N"/>
</dbReference>
<feature type="compositionally biased region" description="Polar residues" evidence="4">
    <location>
        <begin position="247"/>
        <end position="277"/>
    </location>
</feature>
<evidence type="ECO:0000259" key="5">
    <source>
        <dbReference type="Pfam" id="PF04935"/>
    </source>
</evidence>
<name>A0A9P7VYZ3_9AGAR</name>
<dbReference type="RefSeq" id="XP_043043273.1">
    <property type="nucleotide sequence ID" value="XM_043190304.1"/>
</dbReference>
<feature type="compositionally biased region" description="Low complexity" evidence="4">
    <location>
        <begin position="231"/>
        <end position="245"/>
    </location>
</feature>
<dbReference type="OrthoDB" id="444809at2759"/>
<feature type="compositionally biased region" description="Basic and acidic residues" evidence="4">
    <location>
        <begin position="383"/>
        <end position="393"/>
    </location>
</feature>
<evidence type="ECO:0000256" key="4">
    <source>
        <dbReference type="SAM" id="MobiDB-lite"/>
    </source>
</evidence>
<dbReference type="PANTHER" id="PTHR14369">
    <property type="entry name" value="SURFEIT LOCUS PROTEIN 6"/>
    <property type="match status" value="1"/>
</dbReference>
<gene>
    <name evidence="7" type="ORF">BT62DRAFT_991883</name>
</gene>
<dbReference type="InterPro" id="IPR007019">
    <property type="entry name" value="SURF6"/>
</dbReference>
<feature type="compositionally biased region" description="Basic and acidic residues" evidence="4">
    <location>
        <begin position="331"/>
        <end position="347"/>
    </location>
</feature>
<evidence type="ECO:0000313" key="7">
    <source>
        <dbReference type="EMBL" id="KAG7449773.1"/>
    </source>
</evidence>
<feature type="compositionally biased region" description="Acidic residues" evidence="4">
    <location>
        <begin position="102"/>
        <end position="120"/>
    </location>
</feature>
<comment type="subcellular location">
    <subcellularLocation>
        <location evidence="1">Nucleus</location>
    </subcellularLocation>
</comment>
<evidence type="ECO:0008006" key="9">
    <source>
        <dbReference type="Google" id="ProtNLM"/>
    </source>
</evidence>
<feature type="compositionally biased region" description="Basic residues" evidence="4">
    <location>
        <begin position="44"/>
        <end position="53"/>
    </location>
</feature>
<protein>
    <recommendedName>
        <fullName evidence="9">SURF6-domain-containing protein</fullName>
    </recommendedName>
</protein>
<dbReference type="AlphaFoldDB" id="A0A9P7VYZ3"/>
<evidence type="ECO:0000259" key="6">
    <source>
        <dbReference type="Pfam" id="PF15459"/>
    </source>
</evidence>
<feature type="domain" description="Ribosomal RNA-processing protein 14/surfeit locus protein 6 C-terminal" evidence="5">
    <location>
        <begin position="174"/>
        <end position="375"/>
    </location>
</feature>
<evidence type="ECO:0000313" key="8">
    <source>
        <dbReference type="Proteomes" id="UP000812287"/>
    </source>
</evidence>
<dbReference type="GO" id="GO:0042274">
    <property type="term" value="P:ribosomal small subunit biogenesis"/>
    <property type="evidence" value="ECO:0007669"/>
    <property type="project" value="TreeGrafter"/>
</dbReference>
<dbReference type="GeneID" id="66112601"/>
<reference evidence="7" key="1">
    <citation type="submission" date="2020-11" db="EMBL/GenBank/DDBJ databases">
        <title>Adaptations for nitrogen fixation in a non-lichenized fungal sporocarp promotes dispersal by wood-feeding termites.</title>
        <authorList>
            <consortium name="DOE Joint Genome Institute"/>
            <person name="Koch R.A."/>
            <person name="Yoon G."/>
            <person name="Arayal U."/>
            <person name="Lail K."/>
            <person name="Amirebrahimi M."/>
            <person name="Labutti K."/>
            <person name="Lipzen A."/>
            <person name="Riley R."/>
            <person name="Barry K."/>
            <person name="Henrissat B."/>
            <person name="Grigoriev I.V."/>
            <person name="Herr J.R."/>
            <person name="Aime M.C."/>
        </authorList>
    </citation>
    <scope>NUCLEOTIDE SEQUENCE</scope>
    <source>
        <strain evidence="7">MCA 3950</strain>
    </source>
</reference>
<feature type="region of interest" description="Disordered" evidence="4">
    <location>
        <begin position="160"/>
        <end position="277"/>
    </location>
</feature>
<evidence type="ECO:0000256" key="3">
    <source>
        <dbReference type="ARBA" id="ARBA00023242"/>
    </source>
</evidence>
<feature type="compositionally biased region" description="Basic and acidic residues" evidence="4">
    <location>
        <begin position="57"/>
        <end position="74"/>
    </location>
</feature>
<feature type="region of interest" description="Disordered" evidence="4">
    <location>
        <begin position="373"/>
        <end position="393"/>
    </location>
</feature>
<evidence type="ECO:0000256" key="1">
    <source>
        <dbReference type="ARBA" id="ARBA00004123"/>
    </source>
</evidence>
<keyword evidence="8" id="KW-1185">Reference proteome</keyword>
<dbReference type="GO" id="GO:0005730">
    <property type="term" value="C:nucleolus"/>
    <property type="evidence" value="ECO:0007669"/>
    <property type="project" value="TreeGrafter"/>
</dbReference>
<dbReference type="GO" id="GO:0003677">
    <property type="term" value="F:DNA binding"/>
    <property type="evidence" value="ECO:0007669"/>
    <property type="project" value="TreeGrafter"/>
</dbReference>
<sequence length="462" mass="53001">MPTPTEDLQASLERHNATFELLLKHIPAKYYLVQENDEQVASKYQKHSKKQKAPKQLIKEASKKARREKLDPDNNKSIIDIQNELAKQSSMSKGKRKAVEPPSEEDTDSSEDMMDVDIDLGGDSNKEGEETKIPPAHIVPMPQSGGIMALRQKLHHRMAEVRRGGRGGEAGDRDELLEERRRQRAMREQRRKETKERIKREQEMKGKKGKDKEKKDTRTQGNITKTQLLVPDEPSSSRKPSSRDPQANFTNVTFSTIAGTSSKKASHLKTSADPTQALEQLEARKERLGAFPEDKRKAIEEKEKFEKAEARLEGVKLKDDEGRLKKAAKRKEKEKVKNKKAWDERKEQVAASMAAKQKKRTDNIAMRNERKKGNVKGKTRARPGFEGKSFGKDGKDQEHEWLVPTHANLDLIRIAEYVWLDVGEEVPTGRVGCRRKHWGKAFYHFKFEKQYWVVGQRLAQEV</sequence>
<accession>A0A9P7VYZ3</accession>
<comment type="similarity">
    <text evidence="2">Belongs to the SURF6 family.</text>
</comment>